<dbReference type="PROSITE" id="PS00211">
    <property type="entry name" value="ABC_TRANSPORTER_1"/>
    <property type="match status" value="1"/>
</dbReference>
<evidence type="ECO:0000313" key="6">
    <source>
        <dbReference type="Proteomes" id="UP000241229"/>
    </source>
</evidence>
<reference evidence="5 6" key="1">
    <citation type="submission" date="2018-03" db="EMBL/GenBank/DDBJ databases">
        <title>The draft genome of Mesorhizobium sp. 6GN-30.</title>
        <authorList>
            <person name="Liu L."/>
            <person name="Li L."/>
            <person name="Wang T."/>
            <person name="Zhang X."/>
            <person name="Liang L."/>
        </authorList>
    </citation>
    <scope>NUCLEOTIDE SEQUENCE [LARGE SCALE GENOMIC DNA]</scope>
    <source>
        <strain evidence="5 6">6GN30</strain>
    </source>
</reference>
<dbReference type="Pfam" id="PF00005">
    <property type="entry name" value="ABC_tran"/>
    <property type="match status" value="2"/>
</dbReference>
<evidence type="ECO:0000256" key="1">
    <source>
        <dbReference type="ARBA" id="ARBA00005417"/>
    </source>
</evidence>
<dbReference type="Gene3D" id="3.40.50.300">
    <property type="entry name" value="P-loop containing nucleotide triphosphate hydrolases"/>
    <property type="match status" value="2"/>
</dbReference>
<dbReference type="PROSITE" id="PS50893">
    <property type="entry name" value="ABC_TRANSPORTER_2"/>
    <property type="match status" value="2"/>
</dbReference>
<keyword evidence="2" id="KW-0547">Nucleotide-binding</keyword>
<comment type="similarity">
    <text evidence="1">Belongs to the ABC transporter superfamily.</text>
</comment>
<dbReference type="SMART" id="SM00382">
    <property type="entry name" value="AAA"/>
    <property type="match status" value="2"/>
</dbReference>
<evidence type="ECO:0000313" key="5">
    <source>
        <dbReference type="EMBL" id="PSJ56723.1"/>
    </source>
</evidence>
<dbReference type="InterPro" id="IPR017871">
    <property type="entry name" value="ABC_transporter-like_CS"/>
</dbReference>
<dbReference type="GO" id="GO:0005524">
    <property type="term" value="F:ATP binding"/>
    <property type="evidence" value="ECO:0007669"/>
    <property type="project" value="UniProtKB-KW"/>
</dbReference>
<feature type="domain" description="ABC transporter" evidence="4">
    <location>
        <begin position="255"/>
        <end position="499"/>
    </location>
</feature>
<dbReference type="InterPro" id="IPR050107">
    <property type="entry name" value="ABC_carbohydrate_import_ATPase"/>
</dbReference>
<dbReference type="PANTHER" id="PTHR43790">
    <property type="entry name" value="CARBOHYDRATE TRANSPORT ATP-BINDING PROTEIN MG119-RELATED"/>
    <property type="match status" value="1"/>
</dbReference>
<dbReference type="SUPFAM" id="SSF52540">
    <property type="entry name" value="P-loop containing nucleoside triphosphate hydrolases"/>
    <property type="match status" value="2"/>
</dbReference>
<proteinExistence type="inferred from homology"/>
<dbReference type="InterPro" id="IPR003593">
    <property type="entry name" value="AAA+_ATPase"/>
</dbReference>
<keyword evidence="3 5" id="KW-0067">ATP-binding</keyword>
<dbReference type="RefSeq" id="WP_106773917.1">
    <property type="nucleotide sequence ID" value="NZ_PXYK01000020.1"/>
</dbReference>
<dbReference type="EMBL" id="PXYK01000020">
    <property type="protein sequence ID" value="PSJ56723.1"/>
    <property type="molecule type" value="Genomic_DNA"/>
</dbReference>
<dbReference type="GO" id="GO:0016887">
    <property type="term" value="F:ATP hydrolysis activity"/>
    <property type="evidence" value="ECO:0007669"/>
    <property type="project" value="InterPro"/>
</dbReference>
<protein>
    <submittedName>
        <fullName evidence="5">ABC transporter ATP-binding protein</fullName>
    </submittedName>
</protein>
<accession>A0A2P7S2P5</accession>
<keyword evidence="6" id="KW-1185">Reference proteome</keyword>
<dbReference type="PANTHER" id="PTHR43790:SF4">
    <property type="entry name" value="GUANOSINE IMPORT ATP-BINDING PROTEIN NUPO"/>
    <property type="match status" value="1"/>
</dbReference>
<dbReference type="InterPro" id="IPR027417">
    <property type="entry name" value="P-loop_NTPase"/>
</dbReference>
<organism evidence="5 6">
    <name type="scientific">Kumtagia ephedrae</name>
    <dbReference type="NCBI Taxonomy" id="2116701"/>
    <lineage>
        <taxon>Bacteria</taxon>
        <taxon>Pseudomonadati</taxon>
        <taxon>Pseudomonadota</taxon>
        <taxon>Alphaproteobacteria</taxon>
        <taxon>Hyphomicrobiales</taxon>
        <taxon>Phyllobacteriaceae</taxon>
        <taxon>Kumtagia</taxon>
    </lineage>
</organism>
<dbReference type="OrthoDB" id="9805029at2"/>
<dbReference type="InterPro" id="IPR003439">
    <property type="entry name" value="ABC_transporter-like_ATP-bd"/>
</dbReference>
<dbReference type="CDD" id="cd03216">
    <property type="entry name" value="ABC_Carb_Monos_I"/>
    <property type="match status" value="1"/>
</dbReference>
<dbReference type="CDD" id="cd03215">
    <property type="entry name" value="ABC_Carb_Monos_II"/>
    <property type="match status" value="1"/>
</dbReference>
<dbReference type="AlphaFoldDB" id="A0A2P7S2P5"/>
<sequence length="500" mass="52348">MTQPALDLAAVSKSFDGFPALAGASFSVAAGEVHALLGENGAGKSSLMNVAAGLYRPDSGVIRVDGREVAIDGPVAAKRLGIGMVHQHYKLVKAFSAVENILLACGKGRFAGAAAVEQAIRRQAEAIGFQVDLRRPVGALSVAEQQRVEILKVLVEGARILILDEPSAVLTDKEAEALLGMMRQLAAQGAAVVLVTHKLGEVKRFADRVTVMRGGRTIATADPKARTVAELTSMIVGELVAEKRHPARDVGEPILTLEGVAGCRADGHRVLADASFALRRGEIYGIAGVGGNGQTELAEILMGVRKPVQGRIAIDGTGDVTHDGASRRRDLGLASIPADRQTYGLAGELSVADNYAVQAVRSGGLGGWMRVDGRAAQAQAATAVSAFEVQGVRGLRQKASLLSGGNAQKLVIAREFASQPRIVVAHSPSRGLDMRAAGAVHRRLREARDAGAGVLLISEDLDEVMLLSDRIGVMSGGRIVREFDTPADRQAIGTAMVHHG</sequence>
<dbReference type="Proteomes" id="UP000241229">
    <property type="component" value="Unassembled WGS sequence"/>
</dbReference>
<gene>
    <name evidence="5" type="ORF">C7I84_19645</name>
</gene>
<feature type="domain" description="ABC transporter" evidence="4">
    <location>
        <begin position="6"/>
        <end position="239"/>
    </location>
</feature>
<comment type="caution">
    <text evidence="5">The sequence shown here is derived from an EMBL/GenBank/DDBJ whole genome shotgun (WGS) entry which is preliminary data.</text>
</comment>
<evidence type="ECO:0000256" key="2">
    <source>
        <dbReference type="ARBA" id="ARBA00022741"/>
    </source>
</evidence>
<name>A0A2P7S2P5_9HYPH</name>
<evidence type="ECO:0000259" key="4">
    <source>
        <dbReference type="PROSITE" id="PS50893"/>
    </source>
</evidence>
<evidence type="ECO:0000256" key="3">
    <source>
        <dbReference type="ARBA" id="ARBA00022840"/>
    </source>
</evidence>